<dbReference type="Gene3D" id="3.30.830.10">
    <property type="entry name" value="Metalloenzyme, LuxS/M16 peptidase-like"/>
    <property type="match status" value="1"/>
</dbReference>
<keyword evidence="2" id="KW-1185">Reference proteome</keyword>
<comment type="caution">
    <text evidence="1">The sequence shown here is derived from an EMBL/GenBank/DDBJ whole genome shotgun (WGS) entry which is preliminary data.</text>
</comment>
<organism evidence="1 2">
    <name type="scientific">Lentibacillus salinarum</name>
    <dbReference type="NCBI Taxonomy" id="446820"/>
    <lineage>
        <taxon>Bacteria</taxon>
        <taxon>Bacillati</taxon>
        <taxon>Bacillota</taxon>
        <taxon>Bacilli</taxon>
        <taxon>Bacillales</taxon>
        <taxon>Bacillaceae</taxon>
        <taxon>Lentibacillus</taxon>
    </lineage>
</organism>
<dbReference type="RefSeq" id="WP_382397106.1">
    <property type="nucleotide sequence ID" value="NZ_JBHTNH010000002.1"/>
</dbReference>
<sequence length="141" mass="16303">MNGTQEEILKQHGIHFHFVPTEKFKTISLTAKFKAPLTRDTITKRALLPYVLQQGTQSYPDRRALQTELDRLYGAVLAIDGSKKGNSHILTVRLEFAIRNSSPMSLPSSMMPSRYSRRLYFSRITSTMRLFHRWLPGKKIH</sequence>
<name>A0ABW3ZQ58_9BACI</name>
<protein>
    <submittedName>
        <fullName evidence="1">Uncharacterized protein</fullName>
    </submittedName>
</protein>
<dbReference type="Proteomes" id="UP001597178">
    <property type="component" value="Unassembled WGS sequence"/>
</dbReference>
<evidence type="ECO:0000313" key="2">
    <source>
        <dbReference type="Proteomes" id="UP001597178"/>
    </source>
</evidence>
<dbReference type="EMBL" id="JBHTNH010000002">
    <property type="protein sequence ID" value="MFD1360394.1"/>
    <property type="molecule type" value="Genomic_DNA"/>
</dbReference>
<accession>A0ABW3ZQ58</accession>
<reference evidence="2" key="1">
    <citation type="journal article" date="2019" name="Int. J. Syst. Evol. Microbiol.">
        <title>The Global Catalogue of Microorganisms (GCM) 10K type strain sequencing project: providing services to taxonomists for standard genome sequencing and annotation.</title>
        <authorList>
            <consortium name="The Broad Institute Genomics Platform"/>
            <consortium name="The Broad Institute Genome Sequencing Center for Infectious Disease"/>
            <person name="Wu L."/>
            <person name="Ma J."/>
        </authorList>
    </citation>
    <scope>NUCLEOTIDE SEQUENCE [LARGE SCALE GENOMIC DNA]</scope>
    <source>
        <strain evidence="2">CCUG 54822</strain>
    </source>
</reference>
<evidence type="ECO:0000313" key="1">
    <source>
        <dbReference type="EMBL" id="MFD1360394.1"/>
    </source>
</evidence>
<gene>
    <name evidence="1" type="ORF">ACFQ4A_01720</name>
</gene>
<proteinExistence type="predicted"/>